<gene>
    <name evidence="1" type="ORF">F1188_20180</name>
</gene>
<dbReference type="RefSeq" id="WP_150064257.1">
    <property type="nucleotide sequence ID" value="NZ_JACHII010000031.1"/>
</dbReference>
<evidence type="ECO:0000313" key="1">
    <source>
        <dbReference type="EMBL" id="KAA5603005.1"/>
    </source>
</evidence>
<dbReference type="Proteomes" id="UP000324065">
    <property type="component" value="Unassembled WGS sequence"/>
</dbReference>
<accession>A0A5M6I5C1</accession>
<dbReference type="OrthoDB" id="8765545at2"/>
<proteinExistence type="predicted"/>
<name>A0A5M6I5C1_9PROT</name>
<evidence type="ECO:0000313" key="2">
    <source>
        <dbReference type="Proteomes" id="UP000324065"/>
    </source>
</evidence>
<protein>
    <submittedName>
        <fullName evidence="1">Uncharacterized protein</fullName>
    </submittedName>
</protein>
<dbReference type="AlphaFoldDB" id="A0A5M6I5C1"/>
<organism evidence="1 2">
    <name type="scientific">Roseospira marina</name>
    <dbReference type="NCBI Taxonomy" id="140057"/>
    <lineage>
        <taxon>Bacteria</taxon>
        <taxon>Pseudomonadati</taxon>
        <taxon>Pseudomonadota</taxon>
        <taxon>Alphaproteobacteria</taxon>
        <taxon>Rhodospirillales</taxon>
        <taxon>Rhodospirillaceae</taxon>
        <taxon>Roseospira</taxon>
    </lineage>
</organism>
<sequence length="73" mass="8136">MTDLFSAAKPRPHTDAAGRLITLCAVPGCRRPAVRGEGVSLLRYLRTGDARALGTWWCGDHWRERTTRRETAA</sequence>
<keyword evidence="2" id="KW-1185">Reference proteome</keyword>
<dbReference type="EMBL" id="VWPJ01000042">
    <property type="protein sequence ID" value="KAA5603005.1"/>
    <property type="molecule type" value="Genomic_DNA"/>
</dbReference>
<comment type="caution">
    <text evidence="1">The sequence shown here is derived from an EMBL/GenBank/DDBJ whole genome shotgun (WGS) entry which is preliminary data.</text>
</comment>
<reference evidence="1 2" key="1">
    <citation type="submission" date="2019-09" db="EMBL/GenBank/DDBJ databases">
        <title>Genome sequence of Roseospira marina, one of the more divergent members of the non-sulfur purple photosynthetic bacterial family, the Rhodospirillaceae.</title>
        <authorList>
            <person name="Meyer T."/>
            <person name="Kyndt J."/>
        </authorList>
    </citation>
    <scope>NUCLEOTIDE SEQUENCE [LARGE SCALE GENOMIC DNA]</scope>
    <source>
        <strain evidence="1 2">DSM 15113</strain>
    </source>
</reference>